<sequence length="403" mass="47406">MEYVDLYNHLKDIESYDENEVDIDDKTILRNFNFESKYRFILPGGAGNLDEYEYPLTEPDCEPDVIQDMLNKRDAEILENIKFRYHIIMPKTETKTKGVVLMFHGFNEKHWNKYLPWARYIVEKTGKSVILFPIAFHMNRAPAIWSNTREMYTISQLRKKRHPDVIGSSLSNVAISTRLHNKPQRFIWSGLQTYYDVIDLITEIKNDKHLFIDKDTSIDLFSYSIGSFLSEILMMTNKDAYFSNSRFVSFCGGAVFNRLSPVSKFILDSEANVSLYSYIVEHLESHMKRDEVLRHYLSEIHPEGVNFRSMLNYKTLTRYREQKFREMSDRIYAITLSEDTVVPAYEVINTLQGVNRDIPIKVDVLDFPYKYTHEDPFPALNNIKEQVTGQFIKTFDLVCDFLK</sequence>
<dbReference type="Pfam" id="PF19519">
    <property type="entry name" value="DUF6051"/>
    <property type="match status" value="1"/>
</dbReference>
<proteinExistence type="predicted"/>
<dbReference type="AlphaFoldDB" id="A0A1M5C8X2"/>
<dbReference type="InterPro" id="IPR046114">
    <property type="entry name" value="DUF6051"/>
</dbReference>
<accession>A0A1M5C8X2</accession>
<protein>
    <recommendedName>
        <fullName evidence="3">Alpha/beta hydrolase</fullName>
    </recommendedName>
</protein>
<dbReference type="STRING" id="1346286.SAMN05444362_10766"/>
<evidence type="ECO:0008006" key="3">
    <source>
        <dbReference type="Google" id="ProtNLM"/>
    </source>
</evidence>
<dbReference type="Proteomes" id="UP000184480">
    <property type="component" value="Unassembled WGS sequence"/>
</dbReference>
<dbReference type="OrthoDB" id="5521540at2"/>
<evidence type="ECO:0000313" key="1">
    <source>
        <dbReference type="EMBL" id="SHF50852.1"/>
    </source>
</evidence>
<reference evidence="2" key="1">
    <citation type="submission" date="2016-11" db="EMBL/GenBank/DDBJ databases">
        <authorList>
            <person name="Varghese N."/>
            <person name="Submissions S."/>
        </authorList>
    </citation>
    <scope>NUCLEOTIDE SEQUENCE [LARGE SCALE GENOMIC DNA]</scope>
    <source>
        <strain evidence="2">DSM 27370</strain>
    </source>
</reference>
<dbReference type="RefSeq" id="WP_062179382.1">
    <property type="nucleotide sequence ID" value="NZ_BBXL01000007.1"/>
</dbReference>
<gene>
    <name evidence="1" type="ORF">SAMN05444362_10766</name>
</gene>
<organism evidence="1 2">
    <name type="scientific">Dysgonomonas macrotermitis</name>
    <dbReference type="NCBI Taxonomy" id="1346286"/>
    <lineage>
        <taxon>Bacteria</taxon>
        <taxon>Pseudomonadati</taxon>
        <taxon>Bacteroidota</taxon>
        <taxon>Bacteroidia</taxon>
        <taxon>Bacteroidales</taxon>
        <taxon>Dysgonomonadaceae</taxon>
        <taxon>Dysgonomonas</taxon>
    </lineage>
</organism>
<name>A0A1M5C8X2_9BACT</name>
<evidence type="ECO:0000313" key="2">
    <source>
        <dbReference type="Proteomes" id="UP000184480"/>
    </source>
</evidence>
<dbReference type="InterPro" id="IPR029058">
    <property type="entry name" value="AB_hydrolase_fold"/>
</dbReference>
<dbReference type="EMBL" id="FQUC01000007">
    <property type="protein sequence ID" value="SHF50852.1"/>
    <property type="molecule type" value="Genomic_DNA"/>
</dbReference>
<dbReference type="SUPFAM" id="SSF53474">
    <property type="entry name" value="alpha/beta-Hydrolases"/>
    <property type="match status" value="1"/>
</dbReference>
<keyword evidence="2" id="KW-1185">Reference proteome</keyword>